<proteinExistence type="predicted"/>
<keyword evidence="2" id="KW-1185">Reference proteome</keyword>
<sequence length="98" mass="11141">MAAAAVGVSLRSGVPARLLRAGPRTVRDRGGRRGWQWSGERRGRGGWGLQGCGPMVLDALIKIKNEMDSTLTFRRDLRLLRHEHRRRQHPGLHQKNRQ</sequence>
<evidence type="ECO:0000313" key="1">
    <source>
        <dbReference type="Ensembl" id="ENSJHYP00000017519.1"/>
    </source>
</evidence>
<reference evidence="1" key="1">
    <citation type="submission" date="2025-08" db="UniProtKB">
        <authorList>
            <consortium name="Ensembl"/>
        </authorList>
    </citation>
    <scope>IDENTIFICATION</scope>
</reference>
<accession>A0A8C5JDB5</accession>
<protein>
    <submittedName>
        <fullName evidence="1">Uncharacterized protein</fullName>
    </submittedName>
</protein>
<dbReference type="OMA" id="LLCHEHC"/>
<reference evidence="1" key="2">
    <citation type="submission" date="2025-09" db="UniProtKB">
        <authorList>
            <consortium name="Ensembl"/>
        </authorList>
    </citation>
    <scope>IDENTIFICATION</scope>
</reference>
<dbReference type="AlphaFoldDB" id="A0A8C5JDB5"/>
<name>A0A8C5JDB5_JUNHY</name>
<dbReference type="Proteomes" id="UP000694408">
    <property type="component" value="Unplaced"/>
</dbReference>
<evidence type="ECO:0000313" key="2">
    <source>
        <dbReference type="Proteomes" id="UP000694408"/>
    </source>
</evidence>
<organism evidence="1 2">
    <name type="scientific">Junco hyemalis</name>
    <name type="common">Dark-eyed junco</name>
    <dbReference type="NCBI Taxonomy" id="40217"/>
    <lineage>
        <taxon>Eukaryota</taxon>
        <taxon>Metazoa</taxon>
        <taxon>Chordata</taxon>
        <taxon>Craniata</taxon>
        <taxon>Vertebrata</taxon>
        <taxon>Euteleostomi</taxon>
        <taxon>Archelosauria</taxon>
        <taxon>Archosauria</taxon>
        <taxon>Dinosauria</taxon>
        <taxon>Saurischia</taxon>
        <taxon>Theropoda</taxon>
        <taxon>Coelurosauria</taxon>
        <taxon>Aves</taxon>
        <taxon>Neognathae</taxon>
        <taxon>Neoaves</taxon>
        <taxon>Telluraves</taxon>
        <taxon>Australaves</taxon>
        <taxon>Passeriformes</taxon>
        <taxon>Passerellidae</taxon>
        <taxon>Junco</taxon>
    </lineage>
</organism>
<dbReference type="Ensembl" id="ENSJHYT00000021165.1">
    <property type="protein sequence ID" value="ENSJHYP00000017519.1"/>
    <property type="gene ID" value="ENSJHYG00000013378.1"/>
</dbReference>